<dbReference type="EMBL" id="QDKL01000001">
    <property type="protein sequence ID" value="RZF22599.1"/>
    <property type="molecule type" value="Genomic_DNA"/>
</dbReference>
<evidence type="ECO:0000313" key="2">
    <source>
        <dbReference type="Proteomes" id="UP000443582"/>
    </source>
</evidence>
<evidence type="ECO:0000313" key="1">
    <source>
        <dbReference type="EMBL" id="RZF22599.1"/>
    </source>
</evidence>
<gene>
    <name evidence="1" type="ORF">DAY19_02165</name>
</gene>
<keyword evidence="2" id="KW-1185">Reference proteome</keyword>
<dbReference type="PROSITE" id="PS51257">
    <property type="entry name" value="PROKAR_LIPOPROTEIN"/>
    <property type="match status" value="1"/>
</dbReference>
<protein>
    <recommendedName>
        <fullName evidence="3">Lipoprotein</fullName>
    </recommendedName>
</protein>
<dbReference type="RefSeq" id="WP_114705544.1">
    <property type="nucleotide sequence ID" value="NZ_QDKL01000001.1"/>
</dbReference>
<organism evidence="1 2">
    <name type="scientific">Halobacteriovorax vibrionivorans</name>
    <dbReference type="NCBI Taxonomy" id="2152716"/>
    <lineage>
        <taxon>Bacteria</taxon>
        <taxon>Pseudomonadati</taxon>
        <taxon>Bdellovibrionota</taxon>
        <taxon>Bacteriovoracia</taxon>
        <taxon>Bacteriovoracales</taxon>
        <taxon>Halobacteriovoraceae</taxon>
        <taxon>Halobacteriovorax</taxon>
    </lineage>
</organism>
<proteinExistence type="predicted"/>
<reference evidence="2" key="1">
    <citation type="journal article" date="2019" name="Int. J. Syst. Evol. Microbiol.">
        <title>Halobacteriovorax valvorus sp. nov., a novel prokaryotic predator isolated from coastal seawater of China.</title>
        <authorList>
            <person name="Chen M.-X."/>
        </authorList>
    </citation>
    <scope>NUCLEOTIDE SEQUENCE [LARGE SCALE GENOMIC DNA]</scope>
    <source>
        <strain evidence="2">BL9</strain>
    </source>
</reference>
<accession>A0ABY0IM50</accession>
<comment type="caution">
    <text evidence="1">The sequence shown here is derived from an EMBL/GenBank/DDBJ whole genome shotgun (WGS) entry which is preliminary data.</text>
</comment>
<name>A0ABY0IM50_9BACT</name>
<sequence length="247" mass="29060">MKYISLLLLTILFSCSTVVERDFERVQTDEYYRDSGAAVYFLPLIPQWRDYSSASQCSRSTQIRYLNIKNLMTSFSLNHQNASQIQYAFNKIYREKAKGMDRSPTLKEVEQIFFSANDLVSATGGYLKRPKFKNVNIIWFDSYRENLSRLSRLMNSKSMLQGRPIFVSTCFLEDEMKSMMKKANVVYEGAFFVDFSYLTYFDEAGELTSEESLYIRSYLEKSVKNIRIYSNSKRPSFVKGRYKFIKY</sequence>
<dbReference type="Proteomes" id="UP000443582">
    <property type="component" value="Unassembled WGS sequence"/>
</dbReference>
<evidence type="ECO:0008006" key="3">
    <source>
        <dbReference type="Google" id="ProtNLM"/>
    </source>
</evidence>